<evidence type="ECO:0000313" key="1">
    <source>
        <dbReference type="EMBL" id="TFK73415.1"/>
    </source>
</evidence>
<dbReference type="Proteomes" id="UP000308600">
    <property type="component" value="Unassembled WGS sequence"/>
</dbReference>
<proteinExistence type="predicted"/>
<sequence length="515" mass="56480">MSELAYTPLDEIEKIHSELKKGFYSGKNKPISYRKYQLLQLAYLIKDNTEKFEEALRADLGRPALESRFMEIGPSITDALKAYKGVDSWARPEKPGFSITFTFMRPIVYKEPKGVVLVISPFNYPLWLTVGPLAGALAAGCATVIKPSEATPAFSSLLAELVPKYLDSDLVRVVNGAVPETSKLLDLQWDHILYTGGGRVGRIVATAAAKHLTPVSLELGGKSPVVIDPNCDLETTARRVLWGKIVNAGQTCVAPDYILVPRHFQDKFVDALKTTYAQFFPENAKPNAEGTYSRIVTPQAFKRIKKLLDETEGEIVIGGETDEATKFIAPTVVKNVKGTDSLMSDEIFGPLLPIVPVEDLDEAIAFINARDHPLALYVFSQDPVFKNKLFSRTQSGAAIANEVVIHPGADGLPFGGVGPSGYGMHTGKFTFDMFTHLRSSLDSPSWIDKILAFRFPPYTPKGLKATLGLYPSLPARPSGPPPAESAYTNRWARWLLFGLAFAVAGGLTRKDKFLK</sequence>
<gene>
    <name evidence="1" type="ORF">BDN72DRAFT_791079</name>
</gene>
<keyword evidence="2" id="KW-1185">Reference proteome</keyword>
<reference evidence="1 2" key="1">
    <citation type="journal article" date="2019" name="Nat. Ecol. Evol.">
        <title>Megaphylogeny resolves global patterns of mushroom evolution.</title>
        <authorList>
            <person name="Varga T."/>
            <person name="Krizsan K."/>
            <person name="Foldi C."/>
            <person name="Dima B."/>
            <person name="Sanchez-Garcia M."/>
            <person name="Sanchez-Ramirez S."/>
            <person name="Szollosi G.J."/>
            <person name="Szarkandi J.G."/>
            <person name="Papp V."/>
            <person name="Albert L."/>
            <person name="Andreopoulos W."/>
            <person name="Angelini C."/>
            <person name="Antonin V."/>
            <person name="Barry K.W."/>
            <person name="Bougher N.L."/>
            <person name="Buchanan P."/>
            <person name="Buyck B."/>
            <person name="Bense V."/>
            <person name="Catcheside P."/>
            <person name="Chovatia M."/>
            <person name="Cooper J."/>
            <person name="Damon W."/>
            <person name="Desjardin D."/>
            <person name="Finy P."/>
            <person name="Geml J."/>
            <person name="Haridas S."/>
            <person name="Hughes K."/>
            <person name="Justo A."/>
            <person name="Karasinski D."/>
            <person name="Kautmanova I."/>
            <person name="Kiss B."/>
            <person name="Kocsube S."/>
            <person name="Kotiranta H."/>
            <person name="LaButti K.M."/>
            <person name="Lechner B.E."/>
            <person name="Liimatainen K."/>
            <person name="Lipzen A."/>
            <person name="Lukacs Z."/>
            <person name="Mihaltcheva S."/>
            <person name="Morgado L.N."/>
            <person name="Niskanen T."/>
            <person name="Noordeloos M.E."/>
            <person name="Ohm R.A."/>
            <person name="Ortiz-Santana B."/>
            <person name="Ovrebo C."/>
            <person name="Racz N."/>
            <person name="Riley R."/>
            <person name="Savchenko A."/>
            <person name="Shiryaev A."/>
            <person name="Soop K."/>
            <person name="Spirin V."/>
            <person name="Szebenyi C."/>
            <person name="Tomsovsky M."/>
            <person name="Tulloss R.E."/>
            <person name="Uehling J."/>
            <person name="Grigoriev I.V."/>
            <person name="Vagvolgyi C."/>
            <person name="Papp T."/>
            <person name="Martin F.M."/>
            <person name="Miettinen O."/>
            <person name="Hibbett D.S."/>
            <person name="Nagy L.G."/>
        </authorList>
    </citation>
    <scope>NUCLEOTIDE SEQUENCE [LARGE SCALE GENOMIC DNA]</scope>
    <source>
        <strain evidence="1 2">NL-1719</strain>
    </source>
</reference>
<evidence type="ECO:0000313" key="2">
    <source>
        <dbReference type="Proteomes" id="UP000308600"/>
    </source>
</evidence>
<accession>A0ACD3B6J5</accession>
<organism evidence="1 2">
    <name type="scientific">Pluteus cervinus</name>
    <dbReference type="NCBI Taxonomy" id="181527"/>
    <lineage>
        <taxon>Eukaryota</taxon>
        <taxon>Fungi</taxon>
        <taxon>Dikarya</taxon>
        <taxon>Basidiomycota</taxon>
        <taxon>Agaricomycotina</taxon>
        <taxon>Agaricomycetes</taxon>
        <taxon>Agaricomycetidae</taxon>
        <taxon>Agaricales</taxon>
        <taxon>Pluteineae</taxon>
        <taxon>Pluteaceae</taxon>
        <taxon>Pluteus</taxon>
    </lineage>
</organism>
<dbReference type="EMBL" id="ML208276">
    <property type="protein sequence ID" value="TFK73415.1"/>
    <property type="molecule type" value="Genomic_DNA"/>
</dbReference>
<protein>
    <submittedName>
        <fullName evidence="1">NAD-aldehyde dehydrogenase</fullName>
    </submittedName>
</protein>
<name>A0ACD3B6J5_9AGAR</name>